<dbReference type="InterPro" id="IPR043148">
    <property type="entry name" value="TagF_C"/>
</dbReference>
<gene>
    <name evidence="9" type="ORF">DV701_12050</name>
</gene>
<dbReference type="Pfam" id="PF04464">
    <property type="entry name" value="Glyphos_transf"/>
    <property type="match status" value="1"/>
</dbReference>
<dbReference type="SUPFAM" id="SSF53448">
    <property type="entry name" value="Nucleotide-diphospho-sugar transferases"/>
    <property type="match status" value="1"/>
</dbReference>
<keyword evidence="5" id="KW-0777">Teichoic acid biosynthesis</keyword>
<comment type="subcellular location">
    <subcellularLocation>
        <location evidence="1">Cell membrane</location>
        <topology evidence="1">Peripheral membrane protein</topology>
    </subcellularLocation>
</comment>
<dbReference type="GO" id="GO:0005886">
    <property type="term" value="C:plasma membrane"/>
    <property type="evidence" value="ECO:0007669"/>
    <property type="project" value="UniProtKB-SubCell"/>
</dbReference>
<dbReference type="GO" id="GO:0047355">
    <property type="term" value="F:CDP-glycerol glycerophosphotransferase activity"/>
    <property type="evidence" value="ECO:0007669"/>
    <property type="project" value="InterPro"/>
</dbReference>
<dbReference type="InterPro" id="IPR001173">
    <property type="entry name" value="Glyco_trans_2-like"/>
</dbReference>
<dbReference type="GO" id="GO:0019350">
    <property type="term" value="P:teichoic acid biosynthetic process"/>
    <property type="evidence" value="ECO:0007669"/>
    <property type="project" value="UniProtKB-KW"/>
</dbReference>
<evidence type="ECO:0000313" key="10">
    <source>
        <dbReference type="Proteomes" id="UP000253790"/>
    </source>
</evidence>
<dbReference type="OrthoDB" id="8549922at2"/>
<evidence type="ECO:0000256" key="7">
    <source>
        <dbReference type="SAM" id="MobiDB-lite"/>
    </source>
</evidence>
<organism evidence="9 10">
    <name type="scientific">Ornithinimicrobium avium</name>
    <dbReference type="NCBI Taxonomy" id="2283195"/>
    <lineage>
        <taxon>Bacteria</taxon>
        <taxon>Bacillati</taxon>
        <taxon>Actinomycetota</taxon>
        <taxon>Actinomycetes</taxon>
        <taxon>Micrococcales</taxon>
        <taxon>Ornithinimicrobiaceae</taxon>
        <taxon>Ornithinimicrobium</taxon>
    </lineage>
</organism>
<dbReference type="InterPro" id="IPR029044">
    <property type="entry name" value="Nucleotide-diphossugar_trans"/>
</dbReference>
<dbReference type="Pfam" id="PF00535">
    <property type="entry name" value="Glycos_transf_2"/>
    <property type="match status" value="1"/>
</dbReference>
<keyword evidence="10" id="KW-1185">Reference proteome</keyword>
<keyword evidence="6" id="KW-0472">Membrane</keyword>
<feature type="compositionally biased region" description="Low complexity" evidence="7">
    <location>
        <begin position="851"/>
        <end position="868"/>
    </location>
</feature>
<comment type="similarity">
    <text evidence="2">Belongs to the CDP-glycerol glycerophosphotransferase family.</text>
</comment>
<evidence type="ECO:0000256" key="1">
    <source>
        <dbReference type="ARBA" id="ARBA00004202"/>
    </source>
</evidence>
<evidence type="ECO:0000256" key="2">
    <source>
        <dbReference type="ARBA" id="ARBA00010488"/>
    </source>
</evidence>
<proteinExistence type="inferred from homology"/>
<dbReference type="GO" id="GO:0016758">
    <property type="term" value="F:hexosyltransferase activity"/>
    <property type="evidence" value="ECO:0007669"/>
    <property type="project" value="UniProtKB-ARBA"/>
</dbReference>
<dbReference type="Gene3D" id="3.90.550.10">
    <property type="entry name" value="Spore Coat Polysaccharide Biosynthesis Protein SpsA, Chain A"/>
    <property type="match status" value="1"/>
</dbReference>
<sequence>MTVDEPTAPLDPELAARLLALAERRGGARAVERTVLRTRSRTARDLLARAASPARLSAADLLAAVRAAASGDDHAVPPLDLEWTLSLARAVGMQDLDDHDLGDAVLLLRELRRQHGKELLATPAAQQTVVERLWQAGERGLLRSWLADLEQLRPEVRRFLDIDLARTGRDGSLQDPTGSPRWQKLVDTVFTEHGVEPVRVVGGGPATPFDRLSCPVDDPVTDGPLVTVIMPVFRPGPELLTSVRSICAQTWRNLEILVMDDASPPGHEEVLERCAALDERVRVHRMDQNGGTYLARNAALDIARGELVTVQDADDWSHPRRIELQTRALLADPETPATRSFCLRVSEDLVFTRPGYETSQENASSLMFRREQALATVGYFDRSRKSADTEYRRRLELATGRLSTDLPAPLALVRMAGGSLSRADFTPGWHHVSRFVYRAAYERWHAGLAAGADPYLPRFADQRRFAIPQRFQVDQASVAQRPPHYDVVLLSDWRLIGAAQRALLSEVDALTGAGYRVGIAHRESYLALTARRQPLHPRVLDLANAGTVDLVALDQVATVSLLLVRSPDVLQFAPAAASTLDVARVVVVADRAPHALDGGQPDYTTAACDATVVATFCVEPLWVAQGPQVARMLAEEIPEGRVSCEVVGDLLTGDLLPGQIGGQTGSAAGDRPVLGRLAEDAPSAWPATAEDLLAAYPVDGSADVRLLGAATVPLELLGGSGAPEAWSVQRAGEVDPPTFLDQLDVYVHQPHPSTPASFVPEVATAVARGVVAVLPPRFEPVFGEAALYADPAAVPELIGSLHADPDARARQVARGRELVRSRFGPEAYLARVADLVGPPRPDPPQSTAVSPEGTTAQPAGTTPAAPTAAPRPGPAAPDRRRRRNLRLVLTVGLGAAGRLGEVLQRVRDDESLFGTPVTVVHAAGARAEAQEVAFAHPGVDFVAAEGDGRSDLTHAARAALVDSGAPLVAVADLPRSRAVRSFGRAVRLEAARLRQARIEAPLPLLVWTKTCAVQTVAAYLEHALGTAGGREGPFCDYLGGLCLRASTPRLEALDPARGSVDVFVWLSAKLPAGMPRPPWRYRVALVRAGRPVAASAPAGLETRVDNRGHEVWENLPARLPLERAGDGTSVLTLELDTEVEALATSRRLRPAKGVLLDARTVTMPVAPDAGSGDVVRFLVHTARTGGISYLTTQRGAGAIARLRWEATMVRKDLGSVVRRRGSRRMLALRMVRLATQPFFAGRHIMLVGERSDTAQDNGLHLFRHIRRTQPRRHVYYVIDRHSPQRERVAPLGHVVDHSSLRHQLLMLHADVLANAYSIRYLLPAQWTQESYVQHLAWRIGALRVYLKHGVHLNPNAVKRGLSGYDLILTVMPRESEAIRAVSGYDRQVREIGMPRYDGLVPAPPSRTVLFMPTWRQYLVPRLSGRPNPGQIPFEGSAYERFISGFLGSPRLHRMLEEHDFRLTFLPHYNMASSFDGAIASAERIAVADTDATSFQDLLRGCDAFLTDYSSVHFDVAYLGTPVVYARFDEADYESGHASRSWFDYERDGYGPVVRTVEGTLDALEEVLRRGCTMEEVYAARVAGSFTYRDRDNCARVVAALDELSALRRRGIEPS</sequence>
<evidence type="ECO:0000256" key="5">
    <source>
        <dbReference type="ARBA" id="ARBA00022944"/>
    </source>
</evidence>
<feature type="domain" description="Glycosyltransferase 2-like" evidence="8">
    <location>
        <begin position="227"/>
        <end position="333"/>
    </location>
</feature>
<dbReference type="RefSeq" id="WP_114928572.1">
    <property type="nucleotide sequence ID" value="NZ_CP031229.1"/>
</dbReference>
<feature type="region of interest" description="Disordered" evidence="7">
    <location>
        <begin position="834"/>
        <end position="882"/>
    </location>
</feature>
<dbReference type="SUPFAM" id="SSF53756">
    <property type="entry name" value="UDP-Glycosyltransferase/glycogen phosphorylase"/>
    <property type="match status" value="1"/>
</dbReference>
<evidence type="ECO:0000256" key="4">
    <source>
        <dbReference type="ARBA" id="ARBA00022679"/>
    </source>
</evidence>
<keyword evidence="3" id="KW-1003">Cell membrane</keyword>
<keyword evidence="4 9" id="KW-0808">Transferase</keyword>
<reference evidence="9 10" key="1">
    <citation type="submission" date="2018-07" db="EMBL/GenBank/DDBJ databases">
        <title>Complete genome sequencing of Ornithinimicrobium sp. AMA3305.</title>
        <authorList>
            <person name="Bae J.-W."/>
        </authorList>
    </citation>
    <scope>NUCLEOTIDE SEQUENCE [LARGE SCALE GENOMIC DNA]</scope>
    <source>
        <strain evidence="9 10">AMA3305</strain>
    </source>
</reference>
<evidence type="ECO:0000256" key="3">
    <source>
        <dbReference type="ARBA" id="ARBA00022475"/>
    </source>
</evidence>
<dbReference type="Proteomes" id="UP000253790">
    <property type="component" value="Chromosome"/>
</dbReference>
<dbReference type="CDD" id="cd00761">
    <property type="entry name" value="Glyco_tranf_GTA_type"/>
    <property type="match status" value="1"/>
</dbReference>
<dbReference type="PANTHER" id="PTHR22916">
    <property type="entry name" value="GLYCOSYLTRANSFERASE"/>
    <property type="match status" value="1"/>
</dbReference>
<evidence type="ECO:0000256" key="6">
    <source>
        <dbReference type="ARBA" id="ARBA00023136"/>
    </source>
</evidence>
<dbReference type="InterPro" id="IPR007554">
    <property type="entry name" value="Glycerophosphate_synth"/>
</dbReference>
<evidence type="ECO:0000259" key="8">
    <source>
        <dbReference type="Pfam" id="PF00535"/>
    </source>
</evidence>
<dbReference type="KEGG" id="orn:DV701_12050"/>
<accession>A0A345NNZ5</accession>
<dbReference type="PANTHER" id="PTHR22916:SF3">
    <property type="entry name" value="UDP-GLCNAC:BETAGAL BETA-1,3-N-ACETYLGLUCOSAMINYLTRANSFERASE-LIKE PROTEIN 1"/>
    <property type="match status" value="1"/>
</dbReference>
<name>A0A345NNZ5_9MICO</name>
<dbReference type="Gene3D" id="3.40.50.11820">
    <property type="match status" value="1"/>
</dbReference>
<dbReference type="EMBL" id="CP031229">
    <property type="protein sequence ID" value="AXH96753.1"/>
    <property type="molecule type" value="Genomic_DNA"/>
</dbReference>
<protein>
    <submittedName>
        <fullName evidence="9">Glycosyltransferase</fullName>
    </submittedName>
</protein>
<dbReference type="InterPro" id="IPR043149">
    <property type="entry name" value="TagF_N"/>
</dbReference>
<dbReference type="Gene3D" id="3.40.50.12580">
    <property type="match status" value="1"/>
</dbReference>
<evidence type="ECO:0000313" key="9">
    <source>
        <dbReference type="EMBL" id="AXH96753.1"/>
    </source>
</evidence>